<gene>
    <name evidence="1" type="ORF">M378DRAFT_157589</name>
</gene>
<protein>
    <submittedName>
        <fullName evidence="1">Uncharacterized protein</fullName>
    </submittedName>
</protein>
<dbReference type="HOGENOM" id="CLU_3105886_0_0_1"/>
<keyword evidence="2" id="KW-1185">Reference proteome</keyword>
<accession>A0A0C2X4X9</accession>
<dbReference type="EMBL" id="KN818226">
    <property type="protein sequence ID" value="KIL69327.1"/>
    <property type="molecule type" value="Genomic_DNA"/>
</dbReference>
<proteinExistence type="predicted"/>
<name>A0A0C2X4X9_AMAMK</name>
<evidence type="ECO:0000313" key="1">
    <source>
        <dbReference type="EMBL" id="KIL69327.1"/>
    </source>
</evidence>
<dbReference type="InParanoid" id="A0A0C2X4X9"/>
<organism evidence="1 2">
    <name type="scientific">Amanita muscaria (strain Koide BX008)</name>
    <dbReference type="NCBI Taxonomy" id="946122"/>
    <lineage>
        <taxon>Eukaryota</taxon>
        <taxon>Fungi</taxon>
        <taxon>Dikarya</taxon>
        <taxon>Basidiomycota</taxon>
        <taxon>Agaricomycotina</taxon>
        <taxon>Agaricomycetes</taxon>
        <taxon>Agaricomycetidae</taxon>
        <taxon>Agaricales</taxon>
        <taxon>Pluteineae</taxon>
        <taxon>Amanitaceae</taxon>
        <taxon>Amanita</taxon>
    </lineage>
</organism>
<evidence type="ECO:0000313" key="2">
    <source>
        <dbReference type="Proteomes" id="UP000054549"/>
    </source>
</evidence>
<dbReference type="Proteomes" id="UP000054549">
    <property type="component" value="Unassembled WGS sequence"/>
</dbReference>
<dbReference type="AlphaFoldDB" id="A0A0C2X4X9"/>
<reference evidence="1 2" key="1">
    <citation type="submission" date="2014-04" db="EMBL/GenBank/DDBJ databases">
        <title>Evolutionary Origins and Diversification of the Mycorrhizal Mutualists.</title>
        <authorList>
            <consortium name="DOE Joint Genome Institute"/>
            <consortium name="Mycorrhizal Genomics Consortium"/>
            <person name="Kohler A."/>
            <person name="Kuo A."/>
            <person name="Nagy L.G."/>
            <person name="Floudas D."/>
            <person name="Copeland A."/>
            <person name="Barry K.W."/>
            <person name="Cichocki N."/>
            <person name="Veneault-Fourrey C."/>
            <person name="LaButti K."/>
            <person name="Lindquist E.A."/>
            <person name="Lipzen A."/>
            <person name="Lundell T."/>
            <person name="Morin E."/>
            <person name="Murat C."/>
            <person name="Riley R."/>
            <person name="Ohm R."/>
            <person name="Sun H."/>
            <person name="Tunlid A."/>
            <person name="Henrissat B."/>
            <person name="Grigoriev I.V."/>
            <person name="Hibbett D.S."/>
            <person name="Martin F."/>
        </authorList>
    </citation>
    <scope>NUCLEOTIDE SEQUENCE [LARGE SCALE GENOMIC DNA]</scope>
    <source>
        <strain evidence="1 2">Koide BX008</strain>
    </source>
</reference>
<sequence length="51" mass="5628">MDQRLFFTKKLIGLPNLFLVQNSLCICRCRGTGETGSRLVRGQADNQGAIS</sequence>